<evidence type="ECO:0000313" key="4">
    <source>
        <dbReference type="Proteomes" id="UP001234989"/>
    </source>
</evidence>
<dbReference type="AlphaFoldDB" id="A0AAF0QVR0"/>
<feature type="domain" description="Putative plant transposon protein" evidence="2">
    <location>
        <begin position="1"/>
        <end position="63"/>
    </location>
</feature>
<dbReference type="InterPro" id="IPR046796">
    <property type="entry name" value="Transposase_32_dom"/>
</dbReference>
<dbReference type="Proteomes" id="UP001234989">
    <property type="component" value="Chromosome 5"/>
</dbReference>
<evidence type="ECO:0000256" key="1">
    <source>
        <dbReference type="SAM" id="MobiDB-lite"/>
    </source>
</evidence>
<evidence type="ECO:0000259" key="2">
    <source>
        <dbReference type="Pfam" id="PF20167"/>
    </source>
</evidence>
<evidence type="ECO:0000313" key="3">
    <source>
        <dbReference type="EMBL" id="WMV29660.1"/>
    </source>
</evidence>
<reference evidence="3" key="1">
    <citation type="submission" date="2023-08" db="EMBL/GenBank/DDBJ databases">
        <title>A de novo genome assembly of Solanum verrucosum Schlechtendal, a Mexican diploid species geographically isolated from the other diploid A-genome species in potato relatives.</title>
        <authorList>
            <person name="Hosaka K."/>
        </authorList>
    </citation>
    <scope>NUCLEOTIDE SEQUENCE</scope>
    <source>
        <tissue evidence="3">Young leaves</tissue>
    </source>
</reference>
<name>A0AAF0QVR0_SOLVR</name>
<gene>
    <name evidence="3" type="ORF">MTR67_023045</name>
</gene>
<feature type="region of interest" description="Disordered" evidence="1">
    <location>
        <begin position="94"/>
        <end position="122"/>
    </location>
</feature>
<dbReference type="EMBL" id="CP133616">
    <property type="protein sequence ID" value="WMV29660.1"/>
    <property type="molecule type" value="Genomic_DNA"/>
</dbReference>
<dbReference type="PANTHER" id="PTHR33180">
    <property type="entry name" value="PHOTOSYSTEM II CP43 REACTION CENTER PROTEIN"/>
    <property type="match status" value="1"/>
</dbReference>
<proteinExistence type="predicted"/>
<organism evidence="3 4">
    <name type="scientific">Solanum verrucosum</name>
    <dbReference type="NCBI Taxonomy" id="315347"/>
    <lineage>
        <taxon>Eukaryota</taxon>
        <taxon>Viridiplantae</taxon>
        <taxon>Streptophyta</taxon>
        <taxon>Embryophyta</taxon>
        <taxon>Tracheophyta</taxon>
        <taxon>Spermatophyta</taxon>
        <taxon>Magnoliopsida</taxon>
        <taxon>eudicotyledons</taxon>
        <taxon>Gunneridae</taxon>
        <taxon>Pentapetalae</taxon>
        <taxon>asterids</taxon>
        <taxon>lamiids</taxon>
        <taxon>Solanales</taxon>
        <taxon>Solanaceae</taxon>
        <taxon>Solanoideae</taxon>
        <taxon>Solaneae</taxon>
        <taxon>Solanum</taxon>
    </lineage>
</organism>
<keyword evidence="4" id="KW-1185">Reference proteome</keyword>
<protein>
    <recommendedName>
        <fullName evidence="2">Putative plant transposon protein domain-containing protein</fullName>
    </recommendedName>
</protein>
<accession>A0AAF0QVR0</accession>
<dbReference type="Pfam" id="PF20167">
    <property type="entry name" value="Transposase_32"/>
    <property type="match status" value="1"/>
</dbReference>
<sequence length="279" mass="30617">MPSQNESIIRHAKATCLGCLIKGTKLNLGRIIASEILLHARQFQTSLPFPVLITELCRLAWVPRDAKKDVEVIPISSIDIQRIEAEYLKDQGEQKKKAAPVDSSPVVDTDLSPAEVSLPTPAPGPSSTLCAISSDAPSCSVVILPTSPASVVSRTSIIQASLLRKGQLAYSGDFKEVLNVSSSMGCYLHIEQVERMNGKFTFGDLKVVPYCEWWYGMLPIHCTRHSLRDMNTRRMHARRVEEEVVNEGVPPQGNQGRQGDQVPLGNKENEVPVVPPAID</sequence>
<feature type="region of interest" description="Disordered" evidence="1">
    <location>
        <begin position="243"/>
        <end position="279"/>
    </location>
</feature>
<dbReference type="PANTHER" id="PTHR33180:SF31">
    <property type="entry name" value="POLYPROTEIN PROTEIN"/>
    <property type="match status" value="1"/>
</dbReference>